<protein>
    <submittedName>
        <fullName evidence="1">Uncharacterized protein</fullName>
    </submittedName>
</protein>
<comment type="caution">
    <text evidence="1">The sequence shown here is derived from an EMBL/GenBank/DDBJ whole genome shotgun (WGS) entry which is preliminary data.</text>
</comment>
<accession>A0A1L9QKI8</accession>
<dbReference type="EMBL" id="MLAW01000061">
    <property type="protein sequence ID" value="OJJ16928.1"/>
    <property type="molecule type" value="Genomic_DNA"/>
</dbReference>
<sequence length="111" mass="13369">MTYEDKLQALLRGKSNPEYRMHVLHYIVTYRYSMASIRSLAFRTLIAVWRDCSLADPNRKLWEFVQKLRKELEKSGRVVIWGEKWTLVGGQPFPQARTLKMRKSKRKMFRF</sequence>
<reference evidence="1" key="1">
    <citation type="submission" date="2016-10" db="EMBL/GenBank/DDBJ databases">
        <title>CRISPR-Cas defence system in Roseofilum reptotaenium: evidence of a bacteriophage-cyanobacterium arms race in the coral black band disease.</title>
        <authorList>
            <person name="Buerger P."/>
            <person name="Wood-Charlson E.M."/>
            <person name="Weynberg K.D."/>
            <person name="Willis B."/>
            <person name="Van Oppen M.J."/>
        </authorList>
    </citation>
    <scope>NUCLEOTIDE SEQUENCE [LARGE SCALE GENOMIC DNA]</scope>
    <source>
        <strain evidence="1">AO1-A</strain>
    </source>
</reference>
<evidence type="ECO:0000313" key="1">
    <source>
        <dbReference type="EMBL" id="OJJ16928.1"/>
    </source>
</evidence>
<dbReference type="AlphaFoldDB" id="A0A1L9QKI8"/>
<keyword evidence="2" id="KW-1185">Reference proteome</keyword>
<proteinExistence type="predicted"/>
<evidence type="ECO:0000313" key="2">
    <source>
        <dbReference type="Proteomes" id="UP000183940"/>
    </source>
</evidence>
<name>A0A1L9QKI8_9CYAN</name>
<dbReference type="STRING" id="1925591.BI308_23210"/>
<dbReference type="Proteomes" id="UP000183940">
    <property type="component" value="Unassembled WGS sequence"/>
</dbReference>
<gene>
    <name evidence="1" type="ORF">BI308_23210</name>
</gene>
<organism evidence="1 2">
    <name type="scientific">Roseofilum reptotaenium AO1-A</name>
    <dbReference type="NCBI Taxonomy" id="1925591"/>
    <lineage>
        <taxon>Bacteria</taxon>
        <taxon>Bacillati</taxon>
        <taxon>Cyanobacteriota</taxon>
        <taxon>Cyanophyceae</taxon>
        <taxon>Desertifilales</taxon>
        <taxon>Desertifilaceae</taxon>
        <taxon>Roseofilum</taxon>
    </lineage>
</organism>